<evidence type="ECO:0000313" key="2">
    <source>
        <dbReference type="Proteomes" id="UP000034502"/>
    </source>
</evidence>
<name>A0A0G1S3G7_9BACT</name>
<proteinExistence type="predicted"/>
<dbReference type="EMBL" id="LCNU01000014">
    <property type="protein sequence ID" value="KKU64034.1"/>
    <property type="molecule type" value="Genomic_DNA"/>
</dbReference>
<gene>
    <name evidence="1" type="ORF">UX86_C0014G0018</name>
</gene>
<organism evidence="1 2">
    <name type="scientific">Candidatus Amesbacteria bacterium GW2011_GWC1_47_15</name>
    <dbReference type="NCBI Taxonomy" id="1618364"/>
    <lineage>
        <taxon>Bacteria</taxon>
        <taxon>Candidatus Amesiibacteriota</taxon>
    </lineage>
</organism>
<sequence length="85" mass="10205">MTQRAEVKDFVDLYFLLDRYSFWDLRDGVKAKFTIEVEPYSMAGIFMTAEDFEYLPKMIKPLTLDQLKTFYREKASDLGKRYIKK</sequence>
<comment type="caution">
    <text evidence="1">The sequence shown here is derived from an EMBL/GenBank/DDBJ whole genome shotgun (WGS) entry which is preliminary data.</text>
</comment>
<accession>A0A0G1S3G7</accession>
<protein>
    <submittedName>
        <fullName evidence="1">Uncharacterized protein</fullName>
    </submittedName>
</protein>
<reference evidence="1 2" key="1">
    <citation type="journal article" date="2015" name="Nature">
        <title>rRNA introns, odd ribosomes, and small enigmatic genomes across a large radiation of phyla.</title>
        <authorList>
            <person name="Brown C.T."/>
            <person name="Hug L.A."/>
            <person name="Thomas B.C."/>
            <person name="Sharon I."/>
            <person name="Castelle C.J."/>
            <person name="Singh A."/>
            <person name="Wilkins M.J."/>
            <person name="Williams K.H."/>
            <person name="Banfield J.F."/>
        </authorList>
    </citation>
    <scope>NUCLEOTIDE SEQUENCE [LARGE SCALE GENOMIC DNA]</scope>
</reference>
<dbReference type="Proteomes" id="UP000034502">
    <property type="component" value="Unassembled WGS sequence"/>
</dbReference>
<evidence type="ECO:0000313" key="1">
    <source>
        <dbReference type="EMBL" id="KKU64034.1"/>
    </source>
</evidence>
<dbReference type="AlphaFoldDB" id="A0A0G1S3G7"/>